<accession>A0AA88HZ30</accession>
<protein>
    <recommendedName>
        <fullName evidence="5">Coiled-coil domain-containing protein 6</fullName>
    </recommendedName>
</protein>
<evidence type="ECO:0000313" key="4">
    <source>
        <dbReference type="Proteomes" id="UP001187531"/>
    </source>
</evidence>
<reference evidence="3" key="1">
    <citation type="submission" date="2023-07" db="EMBL/GenBank/DDBJ databases">
        <title>Chromosome-level genome assembly of Artemia franciscana.</title>
        <authorList>
            <person name="Jo E."/>
        </authorList>
    </citation>
    <scope>NUCLEOTIDE SEQUENCE</scope>
    <source>
        <tissue evidence="3">Whole body</tissue>
    </source>
</reference>
<keyword evidence="4" id="KW-1185">Reference proteome</keyword>
<feature type="compositionally biased region" description="Pro residues" evidence="2">
    <location>
        <begin position="436"/>
        <end position="445"/>
    </location>
</feature>
<gene>
    <name evidence="3" type="ORF">QYM36_006613</name>
</gene>
<feature type="compositionally biased region" description="Low complexity" evidence="2">
    <location>
        <begin position="361"/>
        <end position="372"/>
    </location>
</feature>
<feature type="coiled-coil region" evidence="1">
    <location>
        <begin position="113"/>
        <end position="205"/>
    </location>
</feature>
<dbReference type="PANTHER" id="PTHR15276">
    <property type="entry name" value="H4 D10S170 PROTEIN-RELATED"/>
    <property type="match status" value="1"/>
</dbReference>
<evidence type="ECO:0000256" key="2">
    <source>
        <dbReference type="SAM" id="MobiDB-lite"/>
    </source>
</evidence>
<keyword evidence="1" id="KW-0175">Coiled coil</keyword>
<dbReference type="PANTHER" id="PTHR15276:SF0">
    <property type="entry name" value="COILED-COIL DOMAIN-CONTAINING PROTEIN 6"/>
    <property type="match status" value="1"/>
</dbReference>
<dbReference type="InterPro" id="IPR019152">
    <property type="entry name" value="DUF2046"/>
</dbReference>
<evidence type="ECO:0000313" key="3">
    <source>
        <dbReference type="EMBL" id="KAK2717873.1"/>
    </source>
</evidence>
<dbReference type="Proteomes" id="UP001187531">
    <property type="component" value="Unassembled WGS sequence"/>
</dbReference>
<sequence>MADSASESDSGSVDGGPIMMPPSPATREQMQKRIESLQQQNRVLKAEIDAYKVQVKTLQSENRSLRQASVNIHAKAEQEEEYISNTLMKKIHSLKKEKETLALNFEQEEECLTNDLSRKLMQLRHEKVELEQSLEREQGHIVNKLMKKIEKLEAEINSKQNILEQLRREKVELENTLEQEQEALVNRLWKRMEKLEAEKRNLQIKLDQPISAPASPAGYYGEATSATRGSQPGEEQGLPNTVKIQRAPEQLTSHIQMLRSEVSRLRRQLAISQQEHMQKTNQFQKEEQTIREENLRLQRRLQLEMERREALCRHLSESESSLEMEEERHYNEMHVIPPVGMHPGATRGRSTSSPGPQVNLSRSPNSSRPHSPALYGRDGAGGMPITYDNMNPSSPISRCSTCGQVTPSLVSSSPPQSTGVQSRGLQRGNQERFVRPAPPGGPPSPGQAVGNSRNQSGAASPMDTSTNRL</sequence>
<feature type="region of interest" description="Disordered" evidence="2">
    <location>
        <begin position="337"/>
        <end position="469"/>
    </location>
</feature>
<organism evidence="3 4">
    <name type="scientific">Artemia franciscana</name>
    <name type="common">Brine shrimp</name>
    <name type="synonym">Artemia sanfranciscana</name>
    <dbReference type="NCBI Taxonomy" id="6661"/>
    <lineage>
        <taxon>Eukaryota</taxon>
        <taxon>Metazoa</taxon>
        <taxon>Ecdysozoa</taxon>
        <taxon>Arthropoda</taxon>
        <taxon>Crustacea</taxon>
        <taxon>Branchiopoda</taxon>
        <taxon>Anostraca</taxon>
        <taxon>Artemiidae</taxon>
        <taxon>Artemia</taxon>
    </lineage>
</organism>
<proteinExistence type="predicted"/>
<evidence type="ECO:0000256" key="1">
    <source>
        <dbReference type="SAM" id="Coils"/>
    </source>
</evidence>
<feature type="compositionally biased region" description="Polar residues" evidence="2">
    <location>
        <begin position="388"/>
        <end position="428"/>
    </location>
</feature>
<feature type="region of interest" description="Disordered" evidence="2">
    <location>
        <begin position="1"/>
        <end position="31"/>
    </location>
</feature>
<feature type="compositionally biased region" description="Polar residues" evidence="2">
    <location>
        <begin position="1"/>
        <end position="11"/>
    </location>
</feature>
<evidence type="ECO:0008006" key="5">
    <source>
        <dbReference type="Google" id="ProtNLM"/>
    </source>
</evidence>
<feature type="compositionally biased region" description="Polar residues" evidence="2">
    <location>
        <begin position="348"/>
        <end position="360"/>
    </location>
</feature>
<comment type="caution">
    <text evidence="3">The sequence shown here is derived from an EMBL/GenBank/DDBJ whole genome shotgun (WGS) entry which is preliminary data.</text>
</comment>
<dbReference type="Pfam" id="PF09755">
    <property type="entry name" value="DUF2046"/>
    <property type="match status" value="1"/>
</dbReference>
<dbReference type="EMBL" id="JAVRJZ010000010">
    <property type="protein sequence ID" value="KAK2717873.1"/>
    <property type="molecule type" value="Genomic_DNA"/>
</dbReference>
<feature type="region of interest" description="Disordered" evidence="2">
    <location>
        <begin position="211"/>
        <end position="238"/>
    </location>
</feature>
<dbReference type="AlphaFoldDB" id="A0AA88HZ30"/>
<name>A0AA88HZ30_ARTSF</name>
<feature type="compositionally biased region" description="Polar residues" evidence="2">
    <location>
        <begin position="449"/>
        <end position="469"/>
    </location>
</feature>